<evidence type="ECO:0000259" key="1">
    <source>
        <dbReference type="Pfam" id="PF12680"/>
    </source>
</evidence>
<dbReference type="InterPro" id="IPR032710">
    <property type="entry name" value="NTF2-like_dom_sf"/>
</dbReference>
<accession>A0A7U7ESP2</accession>
<sequence length="108" mass="11702">MSTQLPNPIATFFEVSNGADSALLAQCFAPGATVHDEGRTHQGHAAIRAWLQEAQRLYEYSVEPLEASQQGTSIRVLARVVGNFPGSPVQLEHLFRLSGDRIASLEIG</sequence>
<proteinExistence type="predicted"/>
<dbReference type="RefSeq" id="WP_187673274.1">
    <property type="nucleotide sequence ID" value="NZ_CAJFCI010000080.1"/>
</dbReference>
<organism evidence="2 3">
    <name type="scientific">Zestomonas carbonaria</name>
    <dbReference type="NCBI Taxonomy" id="2762745"/>
    <lineage>
        <taxon>Bacteria</taxon>
        <taxon>Pseudomonadati</taxon>
        <taxon>Pseudomonadota</taxon>
        <taxon>Gammaproteobacteria</taxon>
        <taxon>Pseudomonadales</taxon>
        <taxon>Pseudomonadaceae</taxon>
        <taxon>Zestomonas</taxon>
    </lineage>
</organism>
<keyword evidence="3" id="KW-1185">Reference proteome</keyword>
<feature type="domain" description="SnoaL-like" evidence="1">
    <location>
        <begin position="10"/>
        <end position="103"/>
    </location>
</feature>
<dbReference type="InterPro" id="IPR037401">
    <property type="entry name" value="SnoaL-like"/>
</dbReference>
<dbReference type="SUPFAM" id="SSF54427">
    <property type="entry name" value="NTF2-like"/>
    <property type="match status" value="1"/>
</dbReference>
<dbReference type="EMBL" id="CAJFCI010000080">
    <property type="protein sequence ID" value="CAD5109972.1"/>
    <property type="molecule type" value="Genomic_DNA"/>
</dbReference>
<dbReference type="AlphaFoldDB" id="A0A7U7ESP2"/>
<name>A0A7U7ESP2_9GAMM</name>
<dbReference type="Gene3D" id="3.10.450.50">
    <property type="match status" value="1"/>
</dbReference>
<dbReference type="Proteomes" id="UP000583387">
    <property type="component" value="Unassembled WGS sequence"/>
</dbReference>
<comment type="caution">
    <text evidence="2">The sequence shown here is derived from an EMBL/GenBank/DDBJ whole genome shotgun (WGS) entry which is preliminary data.</text>
</comment>
<protein>
    <recommendedName>
        <fullName evidence="1">SnoaL-like domain-containing protein</fullName>
    </recommendedName>
</protein>
<reference evidence="2 3" key="1">
    <citation type="submission" date="2020-08" db="EMBL/GenBank/DDBJ databases">
        <authorList>
            <person name="Criscuolo A."/>
        </authorList>
    </citation>
    <scope>NUCLEOTIDE SEQUENCE [LARGE SCALE GENOMIC DNA]</scope>
    <source>
        <strain evidence="2">CIP111764</strain>
    </source>
</reference>
<dbReference type="Pfam" id="PF12680">
    <property type="entry name" value="SnoaL_2"/>
    <property type="match status" value="1"/>
</dbReference>
<gene>
    <name evidence="2" type="ORF">PSEWESI4_04288</name>
</gene>
<evidence type="ECO:0000313" key="2">
    <source>
        <dbReference type="EMBL" id="CAD5109972.1"/>
    </source>
</evidence>
<evidence type="ECO:0000313" key="3">
    <source>
        <dbReference type="Proteomes" id="UP000583387"/>
    </source>
</evidence>